<evidence type="ECO:0000256" key="3">
    <source>
        <dbReference type="ARBA" id="ARBA00022475"/>
    </source>
</evidence>
<keyword evidence="6 7" id="KW-0472">Membrane</keyword>
<dbReference type="PANTHER" id="PTHR33932:SF4">
    <property type="entry name" value="NA(+)_H(+) ANTIPORTER SUBUNIT B"/>
    <property type="match status" value="1"/>
</dbReference>
<dbReference type="RefSeq" id="WP_038650093.1">
    <property type="nucleotide sequence ID" value="NZ_CP004372.1"/>
</dbReference>
<proteinExistence type="inferred from homology"/>
<dbReference type="STRING" id="1294273.roselon_00570"/>
<dbReference type="KEGG" id="red:roselon_00570"/>
<dbReference type="InterPro" id="IPR007182">
    <property type="entry name" value="MnhB"/>
</dbReference>
<sequence>MVNSIILNAATRLLVALLLLFSVFMLLRGHNLPGGGFIGGLIGSTGFILYAIAQGAEATRAALRVEPQNIAMIGLGIALCAGGYAVFFGDAFFTGQWWFIGETEDDKGLPISSVLVFDIGVYLVVFGSILTLVLALEEEV</sequence>
<protein>
    <submittedName>
        <fullName evidence="9">Na(+) H(+) antiporter subunit B</fullName>
    </submittedName>
</protein>
<dbReference type="PANTHER" id="PTHR33932">
    <property type="entry name" value="NA(+)/H(+) ANTIPORTER SUBUNIT B"/>
    <property type="match status" value="1"/>
</dbReference>
<dbReference type="Pfam" id="PF04039">
    <property type="entry name" value="MnhB"/>
    <property type="match status" value="1"/>
</dbReference>
<dbReference type="HOGENOM" id="CLU_101659_1_1_5"/>
<feature type="transmembrane region" description="Helical" evidence="7">
    <location>
        <begin position="114"/>
        <end position="136"/>
    </location>
</feature>
<evidence type="ECO:0000256" key="4">
    <source>
        <dbReference type="ARBA" id="ARBA00022692"/>
    </source>
</evidence>
<feature type="transmembrane region" description="Helical" evidence="7">
    <location>
        <begin position="34"/>
        <end position="53"/>
    </location>
</feature>
<keyword evidence="10" id="KW-1185">Reference proteome</keyword>
<keyword evidence="3" id="KW-1003">Cell membrane</keyword>
<dbReference type="Proteomes" id="UP000019593">
    <property type="component" value="Chromosome"/>
</dbReference>
<feature type="domain" description="Na+/H+ antiporter MnhB subunit-related protein" evidence="8">
    <location>
        <begin position="6"/>
        <end position="130"/>
    </location>
</feature>
<evidence type="ECO:0000256" key="7">
    <source>
        <dbReference type="SAM" id="Phobius"/>
    </source>
</evidence>
<evidence type="ECO:0000259" key="8">
    <source>
        <dbReference type="Pfam" id="PF04039"/>
    </source>
</evidence>
<comment type="similarity">
    <text evidence="2">Belongs to the CPA3 antiporters (TC 2.A.63) subunit B family.</text>
</comment>
<dbReference type="AlphaFoldDB" id="W8SKH4"/>
<feature type="transmembrane region" description="Helical" evidence="7">
    <location>
        <begin position="73"/>
        <end position="93"/>
    </location>
</feature>
<evidence type="ECO:0000256" key="1">
    <source>
        <dbReference type="ARBA" id="ARBA00004651"/>
    </source>
</evidence>
<dbReference type="GO" id="GO:0005886">
    <property type="term" value="C:plasma membrane"/>
    <property type="evidence" value="ECO:0007669"/>
    <property type="project" value="UniProtKB-SubCell"/>
</dbReference>
<feature type="transmembrane region" description="Helical" evidence="7">
    <location>
        <begin position="6"/>
        <end position="27"/>
    </location>
</feature>
<evidence type="ECO:0000313" key="10">
    <source>
        <dbReference type="Proteomes" id="UP000019593"/>
    </source>
</evidence>
<dbReference type="EMBL" id="CP004372">
    <property type="protein sequence ID" value="AHM03010.1"/>
    <property type="molecule type" value="Genomic_DNA"/>
</dbReference>
<evidence type="ECO:0000256" key="6">
    <source>
        <dbReference type="ARBA" id="ARBA00023136"/>
    </source>
</evidence>
<dbReference type="NCBIfam" id="NF009163">
    <property type="entry name" value="PRK12509.1"/>
    <property type="match status" value="1"/>
</dbReference>
<name>W8SKH4_9RHOB</name>
<accession>W8SKH4</accession>
<dbReference type="eggNOG" id="COG2111">
    <property type="taxonomic scope" value="Bacteria"/>
</dbReference>
<evidence type="ECO:0000313" key="9">
    <source>
        <dbReference type="EMBL" id="AHM03010.1"/>
    </source>
</evidence>
<dbReference type="InterPro" id="IPR050622">
    <property type="entry name" value="CPA3_antiporter_subunitB"/>
</dbReference>
<comment type="subcellular location">
    <subcellularLocation>
        <location evidence="1">Cell membrane</location>
        <topology evidence="1">Multi-pass membrane protein</topology>
    </subcellularLocation>
</comment>
<keyword evidence="4 7" id="KW-0812">Transmembrane</keyword>
<reference evidence="9 10" key="1">
    <citation type="submission" date="2013-03" db="EMBL/GenBank/DDBJ databases">
        <authorList>
            <person name="Fiebig A."/>
            <person name="Goeker M."/>
            <person name="Klenk H.-P.P."/>
        </authorList>
    </citation>
    <scope>NUCLEOTIDE SEQUENCE [LARGE SCALE GENOMIC DNA]</scope>
    <source>
        <strain evidence="10">DSM 19469</strain>
    </source>
</reference>
<dbReference type="OrthoDB" id="9798859at2"/>
<evidence type="ECO:0000256" key="2">
    <source>
        <dbReference type="ARBA" id="ARBA00009425"/>
    </source>
</evidence>
<organism evidence="9 10">
    <name type="scientific">Roseicyclus elongatus DSM 19469</name>
    <dbReference type="NCBI Taxonomy" id="1294273"/>
    <lineage>
        <taxon>Bacteria</taxon>
        <taxon>Pseudomonadati</taxon>
        <taxon>Pseudomonadota</taxon>
        <taxon>Alphaproteobacteria</taxon>
        <taxon>Rhodobacterales</taxon>
        <taxon>Roseobacteraceae</taxon>
        <taxon>Roseicyclus</taxon>
    </lineage>
</organism>
<keyword evidence="5 7" id="KW-1133">Transmembrane helix</keyword>
<evidence type="ECO:0000256" key="5">
    <source>
        <dbReference type="ARBA" id="ARBA00022989"/>
    </source>
</evidence>
<gene>
    <name evidence="9" type="ORF">roselon_00570</name>
</gene>